<proteinExistence type="inferred from homology"/>
<keyword evidence="3 4" id="KW-0732">Signal</keyword>
<reference evidence="6 7" key="1">
    <citation type="submission" date="2015-07" db="EMBL/GenBank/DDBJ databases">
        <title>Complete genome sequence of Mycobacterium goodii X7B, a facultative thermophilic biodesulfurizing bacterium.</title>
        <authorList>
            <person name="Yu B."/>
            <person name="Li F."/>
            <person name="Xu P."/>
        </authorList>
    </citation>
    <scope>NUCLEOTIDE SEQUENCE [LARGE SCALE GENOMIC DNA]</scope>
    <source>
        <strain evidence="6 7">X7B</strain>
    </source>
</reference>
<gene>
    <name evidence="6" type="ORF">AFA91_06320</name>
</gene>
<dbReference type="PROSITE" id="PS51257">
    <property type="entry name" value="PROKAR_LIPOPROTEIN"/>
    <property type="match status" value="1"/>
</dbReference>
<evidence type="ECO:0000256" key="2">
    <source>
        <dbReference type="ARBA" id="ARBA00007639"/>
    </source>
</evidence>
<evidence type="ECO:0000313" key="6">
    <source>
        <dbReference type="EMBL" id="AKS31555.1"/>
    </source>
</evidence>
<feature type="domain" description="Periplasmic binding protein" evidence="5">
    <location>
        <begin position="99"/>
        <end position="337"/>
    </location>
</feature>
<dbReference type="STRING" id="134601.AFA91_06320"/>
<accession>A0A0K0X292</accession>
<feature type="signal peptide" evidence="4">
    <location>
        <begin position="1"/>
        <end position="29"/>
    </location>
</feature>
<organism evidence="6 7">
    <name type="scientific">Mycolicibacterium goodii</name>
    <name type="common">Mycobacterium goodii</name>
    <dbReference type="NCBI Taxonomy" id="134601"/>
    <lineage>
        <taxon>Bacteria</taxon>
        <taxon>Bacillati</taxon>
        <taxon>Actinomycetota</taxon>
        <taxon>Actinomycetes</taxon>
        <taxon>Mycobacteriales</taxon>
        <taxon>Mycobacteriaceae</taxon>
        <taxon>Mycolicibacterium</taxon>
    </lineage>
</organism>
<name>A0A0K0X292_MYCGD</name>
<dbReference type="InterPro" id="IPR025997">
    <property type="entry name" value="SBP_2_dom"/>
</dbReference>
<dbReference type="GO" id="GO:0030246">
    <property type="term" value="F:carbohydrate binding"/>
    <property type="evidence" value="ECO:0007669"/>
    <property type="project" value="UniProtKB-ARBA"/>
</dbReference>
<feature type="chain" id="PRO_5038411874" evidence="4">
    <location>
        <begin position="30"/>
        <end position="377"/>
    </location>
</feature>
<dbReference type="GO" id="GO:0030313">
    <property type="term" value="C:cell envelope"/>
    <property type="evidence" value="ECO:0007669"/>
    <property type="project" value="UniProtKB-SubCell"/>
</dbReference>
<protein>
    <submittedName>
        <fullName evidence="6">Sugar ABC transporter substrate-binding protein</fullName>
    </submittedName>
</protein>
<comment type="subcellular location">
    <subcellularLocation>
        <location evidence="1">Cell envelope</location>
    </subcellularLocation>
</comment>
<evidence type="ECO:0000259" key="5">
    <source>
        <dbReference type="Pfam" id="PF13407"/>
    </source>
</evidence>
<evidence type="ECO:0000313" key="7">
    <source>
        <dbReference type="Proteomes" id="UP000062255"/>
    </source>
</evidence>
<dbReference type="PATRIC" id="fig|134601.6.peg.1313"/>
<dbReference type="Pfam" id="PF13407">
    <property type="entry name" value="Peripla_BP_4"/>
    <property type="match status" value="1"/>
</dbReference>
<dbReference type="PANTHER" id="PTHR46847">
    <property type="entry name" value="D-ALLOSE-BINDING PERIPLASMIC PROTEIN-RELATED"/>
    <property type="match status" value="1"/>
</dbReference>
<dbReference type="OrthoDB" id="3227375at2"/>
<dbReference type="AlphaFoldDB" id="A0A0K0X292"/>
<dbReference type="SUPFAM" id="SSF53822">
    <property type="entry name" value="Periplasmic binding protein-like I"/>
    <property type="match status" value="1"/>
</dbReference>
<evidence type="ECO:0000256" key="4">
    <source>
        <dbReference type="SAM" id="SignalP"/>
    </source>
</evidence>
<dbReference type="PANTHER" id="PTHR46847:SF1">
    <property type="entry name" value="D-ALLOSE-BINDING PERIPLASMIC PROTEIN-RELATED"/>
    <property type="match status" value="1"/>
</dbReference>
<dbReference type="RefSeq" id="WP_049743966.1">
    <property type="nucleotide sequence ID" value="NZ_CP012150.1"/>
</dbReference>
<sequence>MKIRTDLPSRVLPALACAASVVAMTACSASVNNNADPSDTAAPVTNVEVDDGGCAENHDQIAQLQADLGKNLYGIAAAESGKDEQTSPNPVPEGDPIKITFSVEGLSHPFLVKQKQLAEEAATKLGAEINVISANDDVNQQFNDIQTAIAQGTDALMMMPATTQGLDAVLKQAEAANIPYFFSQKGMLGVDPVSQVLAPYSNEGQQLGEWVVEHYKGQKDVNVAIISGIPGDQSSDARVNSFLLPLLRSCNFNVVANQPGNYRRGDSEKAAQNMLAANTNVDLLFGANDEAALGGIAALNSSGRQGVDVVGLDGQTDMFAAIQSGQALATVIHKPTAGIVVEEIVDYLRGNPVPAYRVLDEDLVTKETIESGAQPAF</sequence>
<comment type="similarity">
    <text evidence="2">Belongs to the bacterial solute-binding protein 2 family.</text>
</comment>
<dbReference type="EMBL" id="CP012150">
    <property type="protein sequence ID" value="AKS31555.1"/>
    <property type="molecule type" value="Genomic_DNA"/>
</dbReference>
<evidence type="ECO:0000256" key="1">
    <source>
        <dbReference type="ARBA" id="ARBA00004196"/>
    </source>
</evidence>
<dbReference type="Proteomes" id="UP000062255">
    <property type="component" value="Chromosome"/>
</dbReference>
<dbReference type="InterPro" id="IPR028082">
    <property type="entry name" value="Peripla_BP_I"/>
</dbReference>
<dbReference type="Gene3D" id="3.40.50.2300">
    <property type="match status" value="2"/>
</dbReference>
<evidence type="ECO:0000256" key="3">
    <source>
        <dbReference type="ARBA" id="ARBA00022729"/>
    </source>
</evidence>
<dbReference type="KEGG" id="mgo:AFA91_06320"/>